<dbReference type="InterPro" id="IPR018777">
    <property type="entry name" value="Replication_initiator_prot_A"/>
</dbReference>
<keyword evidence="3" id="KW-1185">Reference proteome</keyword>
<feature type="region of interest" description="Disordered" evidence="1">
    <location>
        <begin position="347"/>
        <end position="377"/>
    </location>
</feature>
<evidence type="ECO:0000313" key="2">
    <source>
        <dbReference type="EMBL" id="SMB82061.1"/>
    </source>
</evidence>
<evidence type="ECO:0000313" key="3">
    <source>
        <dbReference type="Proteomes" id="UP000192582"/>
    </source>
</evidence>
<organism evidence="2 3">
    <name type="scientific">Deinococcus hopiensis KR-140</name>
    <dbReference type="NCBI Taxonomy" id="695939"/>
    <lineage>
        <taxon>Bacteria</taxon>
        <taxon>Thermotogati</taxon>
        <taxon>Deinococcota</taxon>
        <taxon>Deinococci</taxon>
        <taxon>Deinococcales</taxon>
        <taxon>Deinococcaceae</taxon>
        <taxon>Deinococcus</taxon>
    </lineage>
</organism>
<dbReference type="Pfam" id="PF10134">
    <property type="entry name" value="RPA"/>
    <property type="match status" value="1"/>
</dbReference>
<proteinExistence type="predicted"/>
<dbReference type="OrthoDB" id="73210at2"/>
<name>A0A1W1UMN1_9DEIO</name>
<dbReference type="RefSeq" id="WP_139806534.1">
    <property type="nucleotide sequence ID" value="NZ_FWWU01000005.1"/>
</dbReference>
<dbReference type="AlphaFoldDB" id="A0A1W1UMN1"/>
<sequence>MNGPADQNVVLREDLNVAQLGLISIQRKIAPDYTSWKVAFERSGIASEVECNGAQKYGVPHGIDNDSYLALQELYIEQGCPENGVLVFTIYRLLQMCGLEDSGANRRMLRESLERLSATQYWISGAWRSHEDDDWVTVGFRLIEKLVFTRSRKDVDGAKLIAVTLPQELTRNIRNGYFKFVSTSLLRQLGQPARAAYRVLDALRHDPVQHQARTVSLQIPLMDLAQRCGIATDKPDKIRRTLDPIHEDLLHSEYLKDVEVTGRGKRQVVTYTFGQASAEADPELVALLVAMKVPVVAAKKTALDHPQHVRIGVEQARAILARGYRPQNEVGFVLDVVRSYGSGKYAWPEGTDSPEEIPKKLPRKAAAPAPQEDVPASKEDLVRTLAFLLKAEGVRREEITSLPEGILKDIHQRVLGRPKEEREQAVSLLKSLLSLN</sequence>
<accession>A0A1W1UMN1</accession>
<protein>
    <submittedName>
        <fullName evidence="2">Plasmid replication initiator protein</fullName>
    </submittedName>
</protein>
<dbReference type="EMBL" id="FWWU01000005">
    <property type="protein sequence ID" value="SMB82061.1"/>
    <property type="molecule type" value="Genomic_DNA"/>
</dbReference>
<dbReference type="Proteomes" id="UP000192582">
    <property type="component" value="Unassembled WGS sequence"/>
</dbReference>
<evidence type="ECO:0000256" key="1">
    <source>
        <dbReference type="SAM" id="MobiDB-lite"/>
    </source>
</evidence>
<gene>
    <name evidence="2" type="ORF">SAMN00790413_04833</name>
</gene>
<reference evidence="2 3" key="1">
    <citation type="submission" date="2017-04" db="EMBL/GenBank/DDBJ databases">
        <authorList>
            <person name="Afonso C.L."/>
            <person name="Miller P.J."/>
            <person name="Scott M.A."/>
            <person name="Spackman E."/>
            <person name="Goraichik I."/>
            <person name="Dimitrov K.M."/>
            <person name="Suarez D.L."/>
            <person name="Swayne D.E."/>
        </authorList>
    </citation>
    <scope>NUCLEOTIDE SEQUENCE [LARGE SCALE GENOMIC DNA]</scope>
    <source>
        <strain evidence="2 3">KR-140</strain>
    </source>
</reference>